<dbReference type="Pfam" id="PF19491">
    <property type="entry name" value="DUF6026"/>
    <property type="match status" value="1"/>
</dbReference>
<dbReference type="InterPro" id="IPR046068">
    <property type="entry name" value="DUF6026"/>
</dbReference>
<dbReference type="EMBL" id="RJUR01000011">
    <property type="protein sequence ID" value="ROQ53236.1"/>
    <property type="molecule type" value="Genomic_DNA"/>
</dbReference>
<reference evidence="2 3" key="1">
    <citation type="submission" date="2018-11" db="EMBL/GenBank/DDBJ databases">
        <title>Genomic analyses of the natural microbiome of Caenorhabditis elegans.</title>
        <authorList>
            <person name="Samuel B."/>
        </authorList>
    </citation>
    <scope>NUCLEOTIDE SEQUENCE [LARGE SCALE GENOMIC DNA]</scope>
    <source>
        <strain evidence="2 3">BIGb0473</strain>
    </source>
</reference>
<keyword evidence="1" id="KW-0175">Coiled coil</keyword>
<sequence length="56" mass="6353">MGTLMSASPPQTLYVSVRRDELRRLKEERDQLQRQVAQLSLLLQQAQGSDKAVVTL</sequence>
<feature type="coiled-coil region" evidence="1">
    <location>
        <begin position="15"/>
        <end position="49"/>
    </location>
</feature>
<name>A0A9X8EPA7_PSEPU</name>
<comment type="caution">
    <text evidence="2">The sequence shown here is derived from an EMBL/GenBank/DDBJ whole genome shotgun (WGS) entry which is preliminary data.</text>
</comment>
<dbReference type="AlphaFoldDB" id="A0A9X8EPA7"/>
<accession>A0A9X8EPA7</accession>
<evidence type="ECO:0000256" key="1">
    <source>
        <dbReference type="SAM" id="Coils"/>
    </source>
</evidence>
<evidence type="ECO:0000313" key="2">
    <source>
        <dbReference type="EMBL" id="ROQ53236.1"/>
    </source>
</evidence>
<dbReference type="Proteomes" id="UP000269115">
    <property type="component" value="Unassembled WGS sequence"/>
</dbReference>
<proteinExistence type="predicted"/>
<dbReference type="GeneID" id="87481651"/>
<protein>
    <submittedName>
        <fullName evidence="2">Uncharacterized protein</fullName>
    </submittedName>
</protein>
<evidence type="ECO:0000313" key="3">
    <source>
        <dbReference type="Proteomes" id="UP000269115"/>
    </source>
</evidence>
<dbReference type="RefSeq" id="WP_221181553.1">
    <property type="nucleotide sequence ID" value="NZ_LKGZ01000023.1"/>
</dbReference>
<organism evidence="2 3">
    <name type="scientific">Pseudomonas putida</name>
    <name type="common">Arthrobacter siderocapsulatus</name>
    <dbReference type="NCBI Taxonomy" id="303"/>
    <lineage>
        <taxon>Bacteria</taxon>
        <taxon>Pseudomonadati</taxon>
        <taxon>Pseudomonadota</taxon>
        <taxon>Gammaproteobacteria</taxon>
        <taxon>Pseudomonadales</taxon>
        <taxon>Pseudomonadaceae</taxon>
        <taxon>Pseudomonas</taxon>
    </lineage>
</organism>
<gene>
    <name evidence="2" type="ORF">EDF85_0990</name>
</gene>